<proteinExistence type="predicted"/>
<reference evidence="5" key="1">
    <citation type="journal article" date="2019" name="Int. J. Syst. Evol. Microbiol.">
        <title>The Global Catalogue of Microorganisms (GCM) 10K type strain sequencing project: providing services to taxonomists for standard genome sequencing and annotation.</title>
        <authorList>
            <consortium name="The Broad Institute Genomics Platform"/>
            <consortium name="The Broad Institute Genome Sequencing Center for Infectious Disease"/>
            <person name="Wu L."/>
            <person name="Ma J."/>
        </authorList>
    </citation>
    <scope>NUCLEOTIDE SEQUENCE [LARGE SCALE GENOMIC DNA]</scope>
    <source>
        <strain evidence="5">JCM 17939</strain>
    </source>
</reference>
<dbReference type="InterPro" id="IPR000792">
    <property type="entry name" value="Tscrpt_reg_LuxR_C"/>
</dbReference>
<evidence type="ECO:0000256" key="2">
    <source>
        <dbReference type="ARBA" id="ARBA00022840"/>
    </source>
</evidence>
<name>A0ABP8U6N1_9ACTN</name>
<protein>
    <submittedName>
        <fullName evidence="4">LuxR family transcriptional regulator</fullName>
    </submittedName>
</protein>
<dbReference type="SMART" id="SM00421">
    <property type="entry name" value="HTH_LUXR"/>
    <property type="match status" value="1"/>
</dbReference>
<feature type="domain" description="HTH luxR-type" evidence="3">
    <location>
        <begin position="837"/>
        <end position="899"/>
    </location>
</feature>
<accession>A0ABP8U6N1</accession>
<evidence type="ECO:0000256" key="1">
    <source>
        <dbReference type="ARBA" id="ARBA00022741"/>
    </source>
</evidence>
<dbReference type="PANTHER" id="PTHR16305:SF35">
    <property type="entry name" value="TRANSCRIPTIONAL ACTIVATOR DOMAIN"/>
    <property type="match status" value="1"/>
</dbReference>
<dbReference type="InterPro" id="IPR011990">
    <property type="entry name" value="TPR-like_helical_dom_sf"/>
</dbReference>
<dbReference type="Pfam" id="PF00196">
    <property type="entry name" value="GerE"/>
    <property type="match status" value="1"/>
</dbReference>
<dbReference type="Pfam" id="PF13191">
    <property type="entry name" value="AAA_16"/>
    <property type="match status" value="1"/>
</dbReference>
<organism evidence="4 5">
    <name type="scientific">Actinoallomurus vinaceus</name>
    <dbReference type="NCBI Taxonomy" id="1080074"/>
    <lineage>
        <taxon>Bacteria</taxon>
        <taxon>Bacillati</taxon>
        <taxon>Actinomycetota</taxon>
        <taxon>Actinomycetes</taxon>
        <taxon>Streptosporangiales</taxon>
        <taxon>Thermomonosporaceae</taxon>
        <taxon>Actinoallomurus</taxon>
    </lineage>
</organism>
<dbReference type="PRINTS" id="PR00038">
    <property type="entry name" value="HTHLUXR"/>
</dbReference>
<sequence length="899" mass="95740">MICTVLYGRRTEQTVLDELVQTALGGRSGVLVLRGEPGIGKTALLDHAAGAASGAQVIRGGGVETETDLPYAGLHLFLRPVLHLTDRLPETQRDALRAALGLGAIDPDARFLVALATLSLLTEAAAEGPLLCLIDDAQWLDDVSAETLLFVARRLHAEPIAMVFAVRDDETHAFPAAGLRTVRLDGLDREAADILVRAARTELSGADRERLVAGAAGNPLALLEVRPDGDALSLTDRLREAFLGRVRRLPDTTRRLLLLAAAEGTGDLGVVLRAVAGHALSLGDLEPAEGAALVRVTETEIAFRHPLVRAAVYQSATRSERIAAHSALADALTDPEDADRRAWHLAKAASGTDEKVAAELETTALRARARGGYEAALAAYAQAARLSPALDDQARRLVLAGEMAAETARLNEARTAAEQAARLPGDPTLAARIARVRATADFKQGRPRSAHALLTESAHRIADADPHQELRMQLTAVNAAWVADDASLLATTAARLDALRLPPDDPMTPVRAFLVWMTSFALDRPGGELPPLGRVVAEAREASVRCPHDLSLIAIGGLAAGHDRETRDITEAMAADSRMRGRLGWLTAMLSLRAAAETLLGEHRDSRTSAQEALRLATDTGQVRWIRHSAGILAYLAAVEGDDDGCRTLAAQALGGPVSEFTSPGGTWAHWALTLLDLGAGRAESAAGRLDVSATGPVRFGPPIMRGIPDVIEALVRAGRPADTAAPLARLEEWAGQVHRPSADALVLRCRALTAPGAEAEDHYRAALELHRADLRPFDEARTSLLYGEWLRRSRRKAEARPYLSAALGALEALGARPWAERVRGELGAAEARRSPEAAAGPGLTAQERQITRLAAEGLSNREIAARLFLSPRTVGYHLSKAYQKLGITSRAELVTAAL</sequence>
<gene>
    <name evidence="4" type="ORF">GCM10023196_017320</name>
</gene>
<keyword evidence="5" id="KW-1185">Reference proteome</keyword>
<dbReference type="SUPFAM" id="SSF48452">
    <property type="entry name" value="TPR-like"/>
    <property type="match status" value="1"/>
</dbReference>
<evidence type="ECO:0000259" key="3">
    <source>
        <dbReference type="PROSITE" id="PS50043"/>
    </source>
</evidence>
<keyword evidence="2" id="KW-0067">ATP-binding</keyword>
<dbReference type="Proteomes" id="UP001501442">
    <property type="component" value="Unassembled WGS sequence"/>
</dbReference>
<dbReference type="SUPFAM" id="SSF52540">
    <property type="entry name" value="P-loop containing nucleoside triphosphate hydrolases"/>
    <property type="match status" value="1"/>
</dbReference>
<dbReference type="InterPro" id="IPR016032">
    <property type="entry name" value="Sig_transdc_resp-reg_C-effctor"/>
</dbReference>
<dbReference type="CDD" id="cd06170">
    <property type="entry name" value="LuxR_C_like"/>
    <property type="match status" value="1"/>
</dbReference>
<dbReference type="Gene3D" id="1.10.10.10">
    <property type="entry name" value="Winged helix-like DNA-binding domain superfamily/Winged helix DNA-binding domain"/>
    <property type="match status" value="1"/>
</dbReference>
<dbReference type="EMBL" id="BAABHK010000002">
    <property type="protein sequence ID" value="GAA4622979.1"/>
    <property type="molecule type" value="Genomic_DNA"/>
</dbReference>
<evidence type="ECO:0000313" key="5">
    <source>
        <dbReference type="Proteomes" id="UP001501442"/>
    </source>
</evidence>
<dbReference type="PANTHER" id="PTHR16305">
    <property type="entry name" value="TESTICULAR SOLUBLE ADENYLYL CYCLASE"/>
    <property type="match status" value="1"/>
</dbReference>
<evidence type="ECO:0000313" key="4">
    <source>
        <dbReference type="EMBL" id="GAA4622979.1"/>
    </source>
</evidence>
<comment type="caution">
    <text evidence="4">The sequence shown here is derived from an EMBL/GenBank/DDBJ whole genome shotgun (WGS) entry which is preliminary data.</text>
</comment>
<dbReference type="SUPFAM" id="SSF46894">
    <property type="entry name" value="C-terminal effector domain of the bipartite response regulators"/>
    <property type="match status" value="1"/>
</dbReference>
<dbReference type="InterPro" id="IPR036388">
    <property type="entry name" value="WH-like_DNA-bd_sf"/>
</dbReference>
<dbReference type="PROSITE" id="PS50043">
    <property type="entry name" value="HTH_LUXR_2"/>
    <property type="match status" value="1"/>
</dbReference>
<dbReference type="InterPro" id="IPR027417">
    <property type="entry name" value="P-loop_NTPase"/>
</dbReference>
<keyword evidence="1" id="KW-0547">Nucleotide-binding</keyword>
<dbReference type="InterPro" id="IPR041664">
    <property type="entry name" value="AAA_16"/>
</dbReference>